<dbReference type="GO" id="GO:0032259">
    <property type="term" value="P:methylation"/>
    <property type="evidence" value="ECO:0007669"/>
    <property type="project" value="UniProtKB-KW"/>
</dbReference>
<organism evidence="8 9">
    <name type="scientific">Dictyobacter vulcani</name>
    <dbReference type="NCBI Taxonomy" id="2607529"/>
    <lineage>
        <taxon>Bacteria</taxon>
        <taxon>Bacillati</taxon>
        <taxon>Chloroflexota</taxon>
        <taxon>Ktedonobacteria</taxon>
        <taxon>Ktedonobacterales</taxon>
        <taxon>Dictyobacteraceae</taxon>
        <taxon>Dictyobacter</taxon>
    </lineage>
</organism>
<dbReference type="InterPro" id="IPR029063">
    <property type="entry name" value="SAM-dependent_MTases_sf"/>
</dbReference>
<dbReference type="Gene3D" id="3.40.50.150">
    <property type="entry name" value="Vaccinia Virus protein VP39"/>
    <property type="match status" value="1"/>
</dbReference>
<evidence type="ECO:0000256" key="3">
    <source>
        <dbReference type="ARBA" id="ARBA00022679"/>
    </source>
</evidence>
<evidence type="ECO:0000313" key="9">
    <source>
        <dbReference type="Proteomes" id="UP000326912"/>
    </source>
</evidence>
<evidence type="ECO:0000256" key="4">
    <source>
        <dbReference type="ARBA" id="ARBA00022691"/>
    </source>
</evidence>
<keyword evidence="9" id="KW-1185">Reference proteome</keyword>
<dbReference type="InterPro" id="IPR003356">
    <property type="entry name" value="DNA_methylase_A-5"/>
</dbReference>
<dbReference type="EC" id="2.1.1.72" evidence="1"/>
<dbReference type="EMBL" id="BKZW01000001">
    <property type="protein sequence ID" value="GER86540.1"/>
    <property type="molecule type" value="Genomic_DNA"/>
</dbReference>
<gene>
    <name evidence="8" type="ORF">KDW_07020</name>
</gene>
<dbReference type="GO" id="GO:0008170">
    <property type="term" value="F:N-methyltransferase activity"/>
    <property type="evidence" value="ECO:0007669"/>
    <property type="project" value="InterPro"/>
</dbReference>
<keyword evidence="4" id="KW-0949">S-adenosyl-L-methionine</keyword>
<evidence type="ECO:0000256" key="2">
    <source>
        <dbReference type="ARBA" id="ARBA00022603"/>
    </source>
</evidence>
<keyword evidence="2" id="KW-0489">Methyltransferase</keyword>
<dbReference type="PANTHER" id="PTHR42933:SF4">
    <property type="entry name" value="TYPE I RESTRICTION ENZYME ECOKI METHYLASE SUBUNIT"/>
    <property type="match status" value="1"/>
</dbReference>
<dbReference type="GO" id="GO:0009307">
    <property type="term" value="P:DNA restriction-modification system"/>
    <property type="evidence" value="ECO:0007669"/>
    <property type="project" value="UniProtKB-KW"/>
</dbReference>
<evidence type="ECO:0000256" key="1">
    <source>
        <dbReference type="ARBA" id="ARBA00011900"/>
    </source>
</evidence>
<evidence type="ECO:0000256" key="6">
    <source>
        <dbReference type="ARBA" id="ARBA00047942"/>
    </source>
</evidence>
<dbReference type="GO" id="GO:0009007">
    <property type="term" value="F:site-specific DNA-methyltransferase (adenine-specific) activity"/>
    <property type="evidence" value="ECO:0007669"/>
    <property type="project" value="UniProtKB-EC"/>
</dbReference>
<dbReference type="SUPFAM" id="SSF53335">
    <property type="entry name" value="S-adenosyl-L-methionine-dependent methyltransferases"/>
    <property type="match status" value="1"/>
</dbReference>
<proteinExistence type="predicted"/>
<protein>
    <recommendedName>
        <fullName evidence="1">site-specific DNA-methyltransferase (adenine-specific)</fullName>
        <ecNumber evidence="1">2.1.1.72</ecNumber>
    </recommendedName>
</protein>
<dbReference type="Proteomes" id="UP000326912">
    <property type="component" value="Unassembled WGS sequence"/>
</dbReference>
<keyword evidence="5" id="KW-0680">Restriction system</keyword>
<comment type="caution">
    <text evidence="8">The sequence shown here is derived from an EMBL/GenBank/DDBJ whole genome shotgun (WGS) entry which is preliminary data.</text>
</comment>
<dbReference type="PROSITE" id="PS00092">
    <property type="entry name" value="N6_MTASE"/>
    <property type="match status" value="1"/>
</dbReference>
<keyword evidence="3" id="KW-0808">Transferase</keyword>
<accession>A0A5J4KJK9</accession>
<dbReference type="AlphaFoldDB" id="A0A5J4KJK9"/>
<dbReference type="GO" id="GO:0003677">
    <property type="term" value="F:DNA binding"/>
    <property type="evidence" value="ECO:0007669"/>
    <property type="project" value="InterPro"/>
</dbReference>
<dbReference type="InterPro" id="IPR002052">
    <property type="entry name" value="DNA_methylase_N6_adenine_CS"/>
</dbReference>
<reference evidence="8 9" key="1">
    <citation type="submission" date="2019-10" db="EMBL/GenBank/DDBJ databases">
        <title>Dictyobacter vulcani sp. nov., within the class Ktedonobacteria, isolated from soil of volcanic Mt. Zao.</title>
        <authorList>
            <person name="Zheng Y."/>
            <person name="Wang C.M."/>
            <person name="Sakai Y."/>
            <person name="Abe K."/>
            <person name="Yokota A."/>
            <person name="Yabe S."/>
        </authorList>
    </citation>
    <scope>NUCLEOTIDE SEQUENCE [LARGE SCALE GENOMIC DNA]</scope>
    <source>
        <strain evidence="8 9">W12</strain>
    </source>
</reference>
<comment type="catalytic activity">
    <reaction evidence="6">
        <text>a 2'-deoxyadenosine in DNA + S-adenosyl-L-methionine = an N(6)-methyl-2'-deoxyadenosine in DNA + S-adenosyl-L-homocysteine + H(+)</text>
        <dbReference type="Rhea" id="RHEA:15197"/>
        <dbReference type="Rhea" id="RHEA-COMP:12418"/>
        <dbReference type="Rhea" id="RHEA-COMP:12419"/>
        <dbReference type="ChEBI" id="CHEBI:15378"/>
        <dbReference type="ChEBI" id="CHEBI:57856"/>
        <dbReference type="ChEBI" id="CHEBI:59789"/>
        <dbReference type="ChEBI" id="CHEBI:90615"/>
        <dbReference type="ChEBI" id="CHEBI:90616"/>
        <dbReference type="EC" id="2.1.1.72"/>
    </reaction>
</comment>
<name>A0A5J4KJK9_9CHLR</name>
<evidence type="ECO:0000259" key="7">
    <source>
        <dbReference type="Pfam" id="PF02384"/>
    </source>
</evidence>
<evidence type="ECO:0000313" key="8">
    <source>
        <dbReference type="EMBL" id="GER86540.1"/>
    </source>
</evidence>
<dbReference type="Pfam" id="PF02384">
    <property type="entry name" value="N6_Mtase"/>
    <property type="match status" value="1"/>
</dbReference>
<dbReference type="PRINTS" id="PR00507">
    <property type="entry name" value="N12N6MTFRASE"/>
</dbReference>
<dbReference type="InterPro" id="IPR051537">
    <property type="entry name" value="DNA_Adenine_Mtase"/>
</dbReference>
<dbReference type="PANTHER" id="PTHR42933">
    <property type="entry name" value="SLR6095 PROTEIN"/>
    <property type="match status" value="1"/>
</dbReference>
<sequence length="379" mass="43465">MLFLIDDINFFDLEHQYAIASLYEGYIQDMEISVTSARDFFTPREIKNTMLKMLKPQQNQTFFDPACGTGGMLIEAYEYIKSHHGQKASQSMLLFGQALDSTGALISAINMASIGKPVEHIYHGDMLQGYPDHFPKGFDYVLANPPFGIIKDEQARKNPFFKTLYYEPLLLQSFIDAISEEGGTSSVIVSITTLTRDIAAFVDVRERLLTECDLLMVIVLPPGVFAPHTDVRTSILFFRKPGPTRETFYYNACPSEESLKYEHPLLDQYLSQAVEACGKWQQYRISGKGRPESIENSWIETFNNETFRENKYRLGTHCSYVPMEEPLLPEAPIDILLEYNHRFYHTVDNLSLPVELTSQLLKYSQEFHQQLSAFHKDIE</sequence>
<evidence type="ECO:0000256" key="5">
    <source>
        <dbReference type="ARBA" id="ARBA00022747"/>
    </source>
</evidence>
<feature type="domain" description="DNA methylase adenine-specific" evidence="7">
    <location>
        <begin position="20"/>
        <end position="316"/>
    </location>
</feature>